<feature type="repeat" description="CHCR" evidence="10">
    <location>
        <begin position="653"/>
        <end position="816"/>
    </location>
</feature>
<dbReference type="GO" id="GO:0008270">
    <property type="term" value="F:zinc ion binding"/>
    <property type="evidence" value="ECO:0007669"/>
    <property type="project" value="UniProtKB-KW"/>
</dbReference>
<evidence type="ECO:0000256" key="6">
    <source>
        <dbReference type="ARBA" id="ARBA00022771"/>
    </source>
</evidence>
<dbReference type="OrthoDB" id="1845386at2759"/>
<organism evidence="14">
    <name type="scientific">Oppiella nova</name>
    <dbReference type="NCBI Taxonomy" id="334625"/>
    <lineage>
        <taxon>Eukaryota</taxon>
        <taxon>Metazoa</taxon>
        <taxon>Ecdysozoa</taxon>
        <taxon>Arthropoda</taxon>
        <taxon>Chelicerata</taxon>
        <taxon>Arachnida</taxon>
        <taxon>Acari</taxon>
        <taxon>Acariformes</taxon>
        <taxon>Sarcoptiformes</taxon>
        <taxon>Oribatida</taxon>
        <taxon>Brachypylina</taxon>
        <taxon>Oppioidea</taxon>
        <taxon>Oppiidae</taxon>
        <taxon>Oppiella</taxon>
    </lineage>
</organism>
<evidence type="ECO:0000256" key="8">
    <source>
        <dbReference type="ARBA" id="ARBA00023136"/>
    </source>
</evidence>
<evidence type="ECO:0000256" key="1">
    <source>
        <dbReference type="ARBA" id="ARBA00004371"/>
    </source>
</evidence>
<protein>
    <recommendedName>
        <fullName evidence="4">Vacuolar protein sorting-associated protein 18 homolog</fullName>
    </recommendedName>
</protein>
<comment type="similarity">
    <text evidence="3">Belongs to the VPS18 family.</text>
</comment>
<keyword evidence="9" id="KW-0458">Lysosome</keyword>
<name>A0A7R9LFE8_9ACAR</name>
<dbReference type="Proteomes" id="UP000728032">
    <property type="component" value="Unassembled WGS sequence"/>
</dbReference>
<dbReference type="InterPro" id="IPR007810">
    <property type="entry name" value="Pep3/Vps18_beta-prop"/>
</dbReference>
<gene>
    <name evidence="14" type="ORF">ONB1V03_LOCUS1950</name>
</gene>
<dbReference type="EMBL" id="CAJPVJ010000403">
    <property type="protein sequence ID" value="CAG2162354.1"/>
    <property type="molecule type" value="Genomic_DNA"/>
</dbReference>
<dbReference type="InterPro" id="IPR000547">
    <property type="entry name" value="Clathrin_H-chain/VPS_repeat"/>
</dbReference>
<evidence type="ECO:0000313" key="14">
    <source>
        <dbReference type="EMBL" id="CAD7639373.1"/>
    </source>
</evidence>
<dbReference type="GO" id="GO:0006904">
    <property type="term" value="P:vesicle docking involved in exocytosis"/>
    <property type="evidence" value="ECO:0007669"/>
    <property type="project" value="TreeGrafter"/>
</dbReference>
<accession>A0A7R9LFE8</accession>
<keyword evidence="5" id="KW-0479">Metal-binding</keyword>
<dbReference type="GO" id="GO:0008333">
    <property type="term" value="P:endosome to lysosome transport"/>
    <property type="evidence" value="ECO:0007669"/>
    <property type="project" value="TreeGrafter"/>
</dbReference>
<dbReference type="PANTHER" id="PTHR23323:SF26">
    <property type="entry name" value="VACUOLAR PROTEIN SORTING-ASSOCIATED PROTEIN 18 HOMOLOG"/>
    <property type="match status" value="1"/>
</dbReference>
<dbReference type="GO" id="GO:0031902">
    <property type="term" value="C:late endosome membrane"/>
    <property type="evidence" value="ECO:0007669"/>
    <property type="project" value="UniProtKB-SubCell"/>
</dbReference>
<dbReference type="AlphaFoldDB" id="A0A7R9LFE8"/>
<dbReference type="SUPFAM" id="SSF50978">
    <property type="entry name" value="WD40 repeat-like"/>
    <property type="match status" value="1"/>
</dbReference>
<dbReference type="GO" id="GO:0007040">
    <property type="term" value="P:lysosome organization"/>
    <property type="evidence" value="ECO:0007669"/>
    <property type="project" value="TreeGrafter"/>
</dbReference>
<evidence type="ECO:0000256" key="2">
    <source>
        <dbReference type="ARBA" id="ARBA00004492"/>
    </source>
</evidence>
<evidence type="ECO:0000256" key="10">
    <source>
        <dbReference type="PROSITE-ProRule" id="PRU01006"/>
    </source>
</evidence>
<dbReference type="GO" id="GO:0007032">
    <property type="term" value="P:endosome organization"/>
    <property type="evidence" value="ECO:0007669"/>
    <property type="project" value="TreeGrafter"/>
</dbReference>
<dbReference type="PANTHER" id="PTHR23323">
    <property type="entry name" value="VACUOLAR PROTEIN SORTING-ASSOCIATED PROTEIN"/>
    <property type="match status" value="1"/>
</dbReference>
<feature type="domain" description="Pep3/Vps18 RING C-terminal" evidence="13">
    <location>
        <begin position="896"/>
        <end position="949"/>
    </location>
</feature>
<evidence type="ECO:0000256" key="3">
    <source>
        <dbReference type="ARBA" id="ARBA00010454"/>
    </source>
</evidence>
<dbReference type="GO" id="GO:0048284">
    <property type="term" value="P:organelle fusion"/>
    <property type="evidence" value="ECO:0007669"/>
    <property type="project" value="TreeGrafter"/>
</dbReference>
<dbReference type="InterPro" id="IPR036322">
    <property type="entry name" value="WD40_repeat_dom_sf"/>
</dbReference>
<evidence type="ECO:0000259" key="13">
    <source>
        <dbReference type="Pfam" id="PF26148"/>
    </source>
</evidence>
<evidence type="ECO:0000256" key="4">
    <source>
        <dbReference type="ARBA" id="ARBA00017338"/>
    </source>
</evidence>
<dbReference type="GO" id="GO:0006886">
    <property type="term" value="P:intracellular protein transport"/>
    <property type="evidence" value="ECO:0007669"/>
    <property type="project" value="UniProtKB-UniRule"/>
</dbReference>
<keyword evidence="15" id="KW-1185">Reference proteome</keyword>
<dbReference type="GO" id="GO:0005764">
    <property type="term" value="C:lysosome"/>
    <property type="evidence" value="ECO:0007669"/>
    <property type="project" value="UniProtKB-SubCell"/>
</dbReference>
<dbReference type="EMBL" id="OC915228">
    <property type="protein sequence ID" value="CAD7639373.1"/>
    <property type="molecule type" value="Genomic_DNA"/>
</dbReference>
<feature type="coiled-coil region" evidence="11">
    <location>
        <begin position="848"/>
        <end position="889"/>
    </location>
</feature>
<dbReference type="GO" id="GO:0030674">
    <property type="term" value="F:protein-macromolecule adaptor activity"/>
    <property type="evidence" value="ECO:0007669"/>
    <property type="project" value="TreeGrafter"/>
</dbReference>
<dbReference type="GO" id="GO:0030897">
    <property type="term" value="C:HOPS complex"/>
    <property type="evidence" value="ECO:0007669"/>
    <property type="project" value="TreeGrafter"/>
</dbReference>
<keyword evidence="7" id="KW-0862">Zinc</keyword>
<reference evidence="14" key="1">
    <citation type="submission" date="2020-11" db="EMBL/GenBank/DDBJ databases">
        <authorList>
            <person name="Tran Van P."/>
        </authorList>
    </citation>
    <scope>NUCLEOTIDE SEQUENCE</scope>
</reference>
<feature type="domain" description="Pep3/Vps18 beta-propeller" evidence="12">
    <location>
        <begin position="59"/>
        <end position="429"/>
    </location>
</feature>
<comment type="subcellular location">
    <subcellularLocation>
        <location evidence="2">Late endosome membrane</location>
        <topology evidence="2">Peripheral membrane protein</topology>
        <orientation evidence="2">Cytoplasmic side</orientation>
    </subcellularLocation>
    <subcellularLocation>
        <location evidence="1">Lysosome</location>
    </subcellularLocation>
</comment>
<dbReference type="SUPFAM" id="SSF57850">
    <property type="entry name" value="RING/U-box"/>
    <property type="match status" value="1"/>
</dbReference>
<keyword evidence="6" id="KW-0863">Zinc-finger</keyword>
<proteinExistence type="inferred from homology"/>
<dbReference type="PROSITE" id="PS50236">
    <property type="entry name" value="CHCR"/>
    <property type="match status" value="1"/>
</dbReference>
<keyword evidence="8" id="KW-0472">Membrane</keyword>
<dbReference type="InterPro" id="IPR058919">
    <property type="entry name" value="Pep3/Vps18_RING_C"/>
</dbReference>
<sequence length="1022" mass="116700">MRGALSHRHIEDITFHSTMASLFEQYEQFASLSSRGLALDSDRNQDNSIINMCSDSEEPIFSKHKLDFSPVDKITHLAVSNNHVVMALKNRTILRMDLMHGHQTNDIDLTPFISDKSHSSRVNNLFVDPTGKHCIISVTNSETQVSAENLYLSKKCVQTSKMKGHVITAIGWNFEVSGKSPSNSTGNILIATNKGLIFETELVSGDESKFFPISGGPEQYWRQAFDLGSDAGPVFGLEFHKIRQMNTNESMYFIIVTTRNRLYQFVGNASNANDSPFLYQVFNSSNNQFQDMPKDMTFSRLDFCYPSPYGIPIAFGWLTGPGVMCGQIDLSTKSLANNSVINTTTLLSYRSDSDNSLTTDENPISLVLTQYHVLILMRNHLKVICVLNEEVVFEDYFTETYGKLVGIAKDPTRGTVWVFTHLAVYRYKIVAEDRNIWRIYLDKQDFEAAKRLARNDALKTDRIICAEADYYFAKKNYEKSASLYAISHKCFEEIALKFIQIKEDEALKQFLVCKLDTLSPKDTTQLTVLLLWLIEIQLNQMGSLRNADKEATDEYQLIEAEFQSLLSENKLRNCLIKSRKAVYDLIESHGSEKNWISFAVLMQDYNRIIEYHLRHKNYSQAFVVLKQQGVTEMFYKFAPILMQEMPSELISLLIQLAPQLDSTKLIPALVQQNLKNIDENNDKQCLETIRYLEHCAYKLGDPDPVIHNYLLALYAQTASDKLMTYLSMKGQDESTVPYDIRYAARICCELGLERACVHLYSTMGMWEEAVDLALKLDVELAKQTADRCDQLGDQMRKRLWLRIAKNVIQNSSEKDVQTATKILKECDLLKIEDILTFFPDFVTIDHFKEAICESLQEYNRNIDALKDDMKSATESARQIRQDIKAFRNKFTIIRTEDKCIVCDYPVLTRAFYAFPCGHLFHSDCLVRELKPLLTESQLQRVEEIQRNLSVSGSASAQFKTNSDVLGDQTNSINAANDRERLLNELDDLVANECFYCGDIIIGCIDRPFIAAHEMDKALAGWD</sequence>
<evidence type="ECO:0000256" key="11">
    <source>
        <dbReference type="SAM" id="Coils"/>
    </source>
</evidence>
<evidence type="ECO:0000256" key="9">
    <source>
        <dbReference type="ARBA" id="ARBA00023228"/>
    </source>
</evidence>
<evidence type="ECO:0000259" key="12">
    <source>
        <dbReference type="Pfam" id="PF05131"/>
    </source>
</evidence>
<evidence type="ECO:0000256" key="7">
    <source>
        <dbReference type="ARBA" id="ARBA00022833"/>
    </source>
</evidence>
<dbReference type="Pfam" id="PF05131">
    <property type="entry name" value="Pep3_Vps18"/>
    <property type="match status" value="1"/>
</dbReference>
<evidence type="ECO:0000313" key="15">
    <source>
        <dbReference type="Proteomes" id="UP000728032"/>
    </source>
</evidence>
<dbReference type="CDD" id="cd16462">
    <property type="entry name" value="RING-H2_Pep3p-like"/>
    <property type="match status" value="1"/>
</dbReference>
<keyword evidence="11" id="KW-0175">Coiled coil</keyword>
<evidence type="ECO:0000256" key="5">
    <source>
        <dbReference type="ARBA" id="ARBA00022723"/>
    </source>
</evidence>
<dbReference type="Pfam" id="PF26148">
    <property type="entry name" value="VPS18_RING_C"/>
    <property type="match status" value="1"/>
</dbReference>